<proteinExistence type="predicted"/>
<protein>
    <submittedName>
        <fullName evidence="1">Jg24706 protein</fullName>
    </submittedName>
</protein>
<gene>
    <name evidence="1" type="primary">jg24706</name>
    <name evidence="1" type="ORF">PAEG_LOCUS1624</name>
</gene>
<dbReference type="EMBL" id="CAKXAJ010005779">
    <property type="protein sequence ID" value="CAH2209225.1"/>
    <property type="molecule type" value="Genomic_DNA"/>
</dbReference>
<dbReference type="AlphaFoldDB" id="A0A8S4QEQ4"/>
<sequence>MARPNLLAVVMAMAGSGRSSEAMVSFCEQVMSWKLNRYVKEGSGGDVLLTNAPWPLRVLDAGNQSPNRDNS</sequence>
<accession>A0A8S4QEQ4</accession>
<reference evidence="1" key="1">
    <citation type="submission" date="2022-03" db="EMBL/GenBank/DDBJ databases">
        <authorList>
            <person name="Lindestad O."/>
        </authorList>
    </citation>
    <scope>NUCLEOTIDE SEQUENCE</scope>
</reference>
<keyword evidence="2" id="KW-1185">Reference proteome</keyword>
<name>A0A8S4QEQ4_9NEOP</name>
<evidence type="ECO:0000313" key="2">
    <source>
        <dbReference type="Proteomes" id="UP000838756"/>
    </source>
</evidence>
<comment type="caution">
    <text evidence="1">The sequence shown here is derived from an EMBL/GenBank/DDBJ whole genome shotgun (WGS) entry which is preliminary data.</text>
</comment>
<evidence type="ECO:0000313" key="1">
    <source>
        <dbReference type="EMBL" id="CAH2209225.1"/>
    </source>
</evidence>
<dbReference type="Proteomes" id="UP000838756">
    <property type="component" value="Unassembled WGS sequence"/>
</dbReference>
<organism evidence="1 2">
    <name type="scientific">Pararge aegeria aegeria</name>
    <dbReference type="NCBI Taxonomy" id="348720"/>
    <lineage>
        <taxon>Eukaryota</taxon>
        <taxon>Metazoa</taxon>
        <taxon>Ecdysozoa</taxon>
        <taxon>Arthropoda</taxon>
        <taxon>Hexapoda</taxon>
        <taxon>Insecta</taxon>
        <taxon>Pterygota</taxon>
        <taxon>Neoptera</taxon>
        <taxon>Endopterygota</taxon>
        <taxon>Lepidoptera</taxon>
        <taxon>Glossata</taxon>
        <taxon>Ditrysia</taxon>
        <taxon>Papilionoidea</taxon>
        <taxon>Nymphalidae</taxon>
        <taxon>Satyrinae</taxon>
        <taxon>Satyrini</taxon>
        <taxon>Parargina</taxon>
        <taxon>Pararge</taxon>
    </lineage>
</organism>